<dbReference type="EMBL" id="MGKP01000009">
    <property type="protein sequence ID" value="OGN29138.1"/>
    <property type="molecule type" value="Genomic_DNA"/>
</dbReference>
<dbReference type="Pfam" id="PF13456">
    <property type="entry name" value="RVT_3"/>
    <property type="match status" value="1"/>
</dbReference>
<gene>
    <name evidence="2" type="ORF">A3A33_02655</name>
</gene>
<reference evidence="2 3" key="1">
    <citation type="journal article" date="2016" name="Nat. Commun.">
        <title>Thousands of microbial genomes shed light on interconnected biogeochemical processes in an aquifer system.</title>
        <authorList>
            <person name="Anantharaman K."/>
            <person name="Brown C.T."/>
            <person name="Hug L.A."/>
            <person name="Sharon I."/>
            <person name="Castelle C.J."/>
            <person name="Probst A.J."/>
            <person name="Thomas B.C."/>
            <person name="Singh A."/>
            <person name="Wilkins M.J."/>
            <person name="Karaoz U."/>
            <person name="Brodie E.L."/>
            <person name="Williams K.H."/>
            <person name="Hubbard S.S."/>
            <person name="Banfield J.F."/>
        </authorList>
    </citation>
    <scope>NUCLEOTIDE SEQUENCE [LARGE SCALE GENOMIC DNA]</scope>
</reference>
<dbReference type="SUPFAM" id="SSF53098">
    <property type="entry name" value="Ribonuclease H-like"/>
    <property type="match status" value="1"/>
</dbReference>
<dbReference type="GO" id="GO:0004523">
    <property type="term" value="F:RNA-DNA hybrid ribonuclease activity"/>
    <property type="evidence" value="ECO:0007669"/>
    <property type="project" value="InterPro"/>
</dbReference>
<dbReference type="InterPro" id="IPR002156">
    <property type="entry name" value="RNaseH_domain"/>
</dbReference>
<comment type="caution">
    <text evidence="2">The sequence shown here is derived from an EMBL/GenBank/DDBJ whole genome shotgun (WGS) entry which is preliminary data.</text>
</comment>
<sequence length="144" mass="16385">MSDFIIHTDGGSRGNPGPAALGVVIESSDKTLKKEYGEYLGTKTNNEAEYEAVIFALKKLKALIGKEKVAHAHVAIYVDSELLERQMNGHFKLSDPRIQKFFIEIWNLKIDYKEVTFQHVYREDNKEADRMVNAALDKELNTLL</sequence>
<dbReference type="AlphaFoldDB" id="A0A1F8GWV4"/>
<proteinExistence type="predicted"/>
<accession>A0A1F8GWV4</accession>
<dbReference type="STRING" id="1802701.A3A33_02655"/>
<name>A0A1F8GWV4_9BACT</name>
<evidence type="ECO:0000259" key="1">
    <source>
        <dbReference type="PROSITE" id="PS50879"/>
    </source>
</evidence>
<dbReference type="Gene3D" id="3.30.420.10">
    <property type="entry name" value="Ribonuclease H-like superfamily/Ribonuclease H"/>
    <property type="match status" value="1"/>
</dbReference>
<dbReference type="PROSITE" id="PS50879">
    <property type="entry name" value="RNASE_H_1"/>
    <property type="match status" value="1"/>
</dbReference>
<dbReference type="PANTHER" id="PTHR46387:SF2">
    <property type="entry name" value="RIBONUCLEASE HI"/>
    <property type="match status" value="1"/>
</dbReference>
<organism evidence="2 3">
    <name type="scientific">Candidatus Yanofskybacteria bacterium RIFCSPLOWO2_01_FULL_49_25</name>
    <dbReference type="NCBI Taxonomy" id="1802701"/>
    <lineage>
        <taxon>Bacteria</taxon>
        <taxon>Candidatus Yanofskyibacteriota</taxon>
    </lineage>
</organism>
<evidence type="ECO:0000313" key="2">
    <source>
        <dbReference type="EMBL" id="OGN29138.1"/>
    </source>
</evidence>
<dbReference type="PANTHER" id="PTHR46387">
    <property type="entry name" value="POLYNUCLEOTIDYL TRANSFERASE, RIBONUCLEASE H-LIKE SUPERFAMILY PROTEIN"/>
    <property type="match status" value="1"/>
</dbReference>
<dbReference type="InterPro" id="IPR012337">
    <property type="entry name" value="RNaseH-like_sf"/>
</dbReference>
<dbReference type="InterPro" id="IPR036397">
    <property type="entry name" value="RNaseH_sf"/>
</dbReference>
<protein>
    <recommendedName>
        <fullName evidence="1">RNase H type-1 domain-containing protein</fullName>
    </recommendedName>
</protein>
<dbReference type="GO" id="GO:0003676">
    <property type="term" value="F:nucleic acid binding"/>
    <property type="evidence" value="ECO:0007669"/>
    <property type="project" value="InterPro"/>
</dbReference>
<evidence type="ECO:0000313" key="3">
    <source>
        <dbReference type="Proteomes" id="UP000179047"/>
    </source>
</evidence>
<dbReference type="CDD" id="cd09279">
    <property type="entry name" value="RNase_HI_like"/>
    <property type="match status" value="1"/>
</dbReference>
<dbReference type="Proteomes" id="UP000179047">
    <property type="component" value="Unassembled WGS sequence"/>
</dbReference>
<feature type="domain" description="RNase H type-1" evidence="1">
    <location>
        <begin position="1"/>
        <end position="137"/>
    </location>
</feature>